<evidence type="ECO:0000256" key="1">
    <source>
        <dbReference type="ARBA" id="ARBA00023015"/>
    </source>
</evidence>
<dbReference type="SUPFAM" id="SSF55785">
    <property type="entry name" value="PYP-like sensor domain (PAS domain)"/>
    <property type="match status" value="1"/>
</dbReference>
<evidence type="ECO:0000259" key="3">
    <source>
        <dbReference type="PROSITE" id="PS50112"/>
    </source>
</evidence>
<dbReference type="InterPro" id="IPR031803">
    <property type="entry name" value="BAT_GAF/HTH-assoc"/>
</dbReference>
<dbReference type="Proteomes" id="UP001596547">
    <property type="component" value="Unassembled WGS sequence"/>
</dbReference>
<evidence type="ECO:0000256" key="2">
    <source>
        <dbReference type="ARBA" id="ARBA00023163"/>
    </source>
</evidence>
<dbReference type="PANTHER" id="PTHR34236:SF1">
    <property type="entry name" value="DIMETHYL SULFOXIDE REDUCTASE TRANSCRIPTIONAL ACTIVATOR"/>
    <property type="match status" value="1"/>
</dbReference>
<dbReference type="SMART" id="SM00065">
    <property type="entry name" value="GAF"/>
    <property type="match status" value="1"/>
</dbReference>
<dbReference type="SMART" id="SM00091">
    <property type="entry name" value="PAS"/>
    <property type="match status" value="1"/>
</dbReference>
<dbReference type="InterPro" id="IPR035965">
    <property type="entry name" value="PAS-like_dom_sf"/>
</dbReference>
<evidence type="ECO:0000313" key="4">
    <source>
        <dbReference type="EMBL" id="MFC7316532.1"/>
    </source>
</evidence>
<dbReference type="InterPro" id="IPR029016">
    <property type="entry name" value="GAF-like_dom_sf"/>
</dbReference>
<dbReference type="NCBIfam" id="TIGR00229">
    <property type="entry name" value="sensory_box"/>
    <property type="match status" value="1"/>
</dbReference>
<dbReference type="PANTHER" id="PTHR34236">
    <property type="entry name" value="DIMETHYL SULFOXIDE REDUCTASE TRANSCRIPTIONAL ACTIVATOR"/>
    <property type="match status" value="1"/>
</dbReference>
<keyword evidence="2" id="KW-0804">Transcription</keyword>
<accession>A0ABD6A802</accession>
<dbReference type="InterPro" id="IPR003018">
    <property type="entry name" value="GAF"/>
</dbReference>
<name>A0ABD6A802_9EURY</name>
<dbReference type="RefSeq" id="WP_276304204.1">
    <property type="nucleotide sequence ID" value="NZ_CP119992.1"/>
</dbReference>
<proteinExistence type="predicted"/>
<dbReference type="Gene3D" id="3.30.450.40">
    <property type="match status" value="1"/>
</dbReference>
<dbReference type="Pfam" id="PF04967">
    <property type="entry name" value="HTH_10"/>
    <property type="match status" value="1"/>
</dbReference>
<gene>
    <name evidence="4" type="ORF">ACFQPE_06925</name>
</gene>
<dbReference type="CDD" id="cd00130">
    <property type="entry name" value="PAS"/>
    <property type="match status" value="1"/>
</dbReference>
<reference evidence="4 5" key="1">
    <citation type="journal article" date="2019" name="Int. J. Syst. Evol. Microbiol.">
        <title>The Global Catalogue of Microorganisms (GCM) 10K type strain sequencing project: providing services to taxonomists for standard genome sequencing and annotation.</title>
        <authorList>
            <consortium name="The Broad Institute Genomics Platform"/>
            <consortium name="The Broad Institute Genome Sequencing Center for Infectious Disease"/>
            <person name="Wu L."/>
            <person name="Ma J."/>
        </authorList>
    </citation>
    <scope>NUCLEOTIDE SEQUENCE [LARGE SCALE GENOMIC DNA]</scope>
    <source>
        <strain evidence="4 5">PSR21</strain>
    </source>
</reference>
<dbReference type="Pfam" id="PF13185">
    <property type="entry name" value="GAF_2"/>
    <property type="match status" value="1"/>
</dbReference>
<feature type="domain" description="PAS" evidence="3">
    <location>
        <begin position="3"/>
        <end position="73"/>
    </location>
</feature>
<dbReference type="InterPro" id="IPR036388">
    <property type="entry name" value="WH-like_DNA-bd_sf"/>
</dbReference>
<dbReference type="Gene3D" id="3.30.450.20">
    <property type="entry name" value="PAS domain"/>
    <property type="match status" value="1"/>
</dbReference>
<dbReference type="InterPro" id="IPR000014">
    <property type="entry name" value="PAS"/>
</dbReference>
<organism evidence="4 5">
    <name type="scientific">Halomarina halobia</name>
    <dbReference type="NCBI Taxonomy" id="3033386"/>
    <lineage>
        <taxon>Archaea</taxon>
        <taxon>Methanobacteriati</taxon>
        <taxon>Methanobacteriota</taxon>
        <taxon>Stenosarchaea group</taxon>
        <taxon>Halobacteria</taxon>
        <taxon>Halobacteriales</taxon>
        <taxon>Natronomonadaceae</taxon>
        <taxon>Halomarina</taxon>
    </lineage>
</organism>
<dbReference type="EMBL" id="JBHTBF010000002">
    <property type="protein sequence ID" value="MFC7316532.1"/>
    <property type="molecule type" value="Genomic_DNA"/>
</dbReference>
<dbReference type="Pfam" id="PF15915">
    <property type="entry name" value="BAT"/>
    <property type="match status" value="1"/>
</dbReference>
<dbReference type="SUPFAM" id="SSF55781">
    <property type="entry name" value="GAF domain-like"/>
    <property type="match status" value="1"/>
</dbReference>
<protein>
    <submittedName>
        <fullName evidence="4">Bacterio-opsin activator domain-containing protein</fullName>
    </submittedName>
</protein>
<dbReference type="PROSITE" id="PS50112">
    <property type="entry name" value="PAS"/>
    <property type="match status" value="1"/>
</dbReference>
<dbReference type="InterPro" id="IPR013767">
    <property type="entry name" value="PAS_fold"/>
</dbReference>
<dbReference type="Pfam" id="PF00989">
    <property type="entry name" value="PAS"/>
    <property type="match status" value="1"/>
</dbReference>
<sequence>MAEDVEFRGIVEQAGHAVVVLDADGTIEYANRAFERLTGYRASEVVGRPYRFVVSEHAAGYAEEARRTALAGETWRGEVPVERASGDSCVVHQSVAPTTTDGAVTGLVVVAAERAEPTSKERVLEERFERLERVKRIIDAVRPVTGILLDASTREEVYEPVCDRLVETDAYDVAWLGDYHPASDEVALRALSGVEAGDLGSFTADPTDADGPVARAVRTREAQVVTDLAGHLSATSLPADRFRDLAAGIVVPLFHGETVYGLLGVYTARTSAFEEYERLVLAEIGAIVGYAYRAIENRQLLLSDTVVEVEFRSTDTRLHAVAVNAEHGGRFELRSLVPAPDDTLLAYVEVRDVDPRIVLDSMAETSDVRECRVVSEDVADQAALVQCRLVAGFLSLPIAEYGANVRSLVVEDGVMDLVCEVSPHTDVRAFVEHVTTASPETEVVRKRERTGAVTDDRPPEARQLAEQLTERQRDALEAAYRAGYFEWSRESTAEEVAAAMGITAPTFHKHLRKGLDAVMTALFEADEPS</sequence>
<keyword evidence="1" id="KW-0805">Transcription regulation</keyword>
<dbReference type="AlphaFoldDB" id="A0ABD6A802"/>
<evidence type="ECO:0000313" key="5">
    <source>
        <dbReference type="Proteomes" id="UP001596547"/>
    </source>
</evidence>
<dbReference type="GeneID" id="79316829"/>
<keyword evidence="5" id="KW-1185">Reference proteome</keyword>
<dbReference type="InterPro" id="IPR007050">
    <property type="entry name" value="HTH_bacterioopsin"/>
</dbReference>
<comment type="caution">
    <text evidence="4">The sequence shown here is derived from an EMBL/GenBank/DDBJ whole genome shotgun (WGS) entry which is preliminary data.</text>
</comment>
<dbReference type="Gene3D" id="1.10.10.10">
    <property type="entry name" value="Winged helix-like DNA-binding domain superfamily/Winged helix DNA-binding domain"/>
    <property type="match status" value="1"/>
</dbReference>